<protein>
    <submittedName>
        <fullName evidence="2">Uncharacterized protein</fullName>
    </submittedName>
</protein>
<dbReference type="Proteomes" id="UP000189981">
    <property type="component" value="Unassembled WGS sequence"/>
</dbReference>
<accession>A0A1T5A896</accession>
<keyword evidence="3" id="KW-1185">Reference proteome</keyword>
<dbReference type="STRING" id="572036.SAMN05661099_0437"/>
<evidence type="ECO:0000256" key="1">
    <source>
        <dbReference type="SAM" id="Phobius"/>
    </source>
</evidence>
<dbReference type="AlphaFoldDB" id="A0A1T5A896"/>
<keyword evidence="1" id="KW-0472">Membrane</keyword>
<evidence type="ECO:0000313" key="3">
    <source>
        <dbReference type="Proteomes" id="UP000189981"/>
    </source>
</evidence>
<feature type="transmembrane region" description="Helical" evidence="1">
    <location>
        <begin position="5"/>
        <end position="26"/>
    </location>
</feature>
<proteinExistence type="predicted"/>
<dbReference type="EMBL" id="FUYR01000001">
    <property type="protein sequence ID" value="SKB31204.1"/>
    <property type="molecule type" value="Genomic_DNA"/>
</dbReference>
<keyword evidence="1" id="KW-0812">Transmembrane</keyword>
<keyword evidence="1" id="KW-1133">Transmembrane helix</keyword>
<organism evidence="2 3">
    <name type="scientific">Daejeonella lutea</name>
    <dbReference type="NCBI Taxonomy" id="572036"/>
    <lineage>
        <taxon>Bacteria</taxon>
        <taxon>Pseudomonadati</taxon>
        <taxon>Bacteroidota</taxon>
        <taxon>Sphingobacteriia</taxon>
        <taxon>Sphingobacteriales</taxon>
        <taxon>Sphingobacteriaceae</taxon>
        <taxon>Daejeonella</taxon>
    </lineage>
</organism>
<gene>
    <name evidence="2" type="ORF">SAMN05661099_0437</name>
</gene>
<dbReference type="RefSeq" id="WP_079700952.1">
    <property type="nucleotide sequence ID" value="NZ_FUYR01000001.1"/>
</dbReference>
<name>A0A1T5A896_9SPHI</name>
<dbReference type="OrthoDB" id="916275at2"/>
<reference evidence="3" key="1">
    <citation type="submission" date="2017-02" db="EMBL/GenBank/DDBJ databases">
        <authorList>
            <person name="Varghese N."/>
            <person name="Submissions S."/>
        </authorList>
    </citation>
    <scope>NUCLEOTIDE SEQUENCE [LARGE SCALE GENOMIC DNA]</scope>
    <source>
        <strain evidence="3">DSM 22385</strain>
    </source>
</reference>
<sequence>MLKKWIAGIFILIISIPVLMWLAWLLTPKTNLVAAIIDKTVLTTAGQEHISLNWILNHERLTKTPSRSYKIDRDYYGFFPLKNEKYQLKGLERFSSAQLAQLSNDADLVYVTDTYGIFNNEWYTGKNVSERSGKLYGGLSKQDMQFLLLMKARKKLIMAEFNTIGSPTDSTCRETFEKTFGIKWSGWTARFFDKLDTAANKEIPRWLINDYKKMHNNQWPFKNSGIAFVSLNDQVIILEDKKHLINPMPQIFSKKYGREVLSLPAAMKYPFWFDVINTDPQVNQTAAVFNLNVNREGAAELAKWGLPSIFPAVTYHKGSDYSFYYFSGDFCDNPVPLTASYFKGIGVFKSFFYDENDPSERSSFFWKFYRPMVTNILKEYSRTKVN</sequence>
<evidence type="ECO:0000313" key="2">
    <source>
        <dbReference type="EMBL" id="SKB31204.1"/>
    </source>
</evidence>